<name>A0AAD5MNK6_PARTN</name>
<gene>
    <name evidence="2" type="ORF">KIN20_006814</name>
</gene>
<feature type="region of interest" description="Disordered" evidence="1">
    <location>
        <begin position="1"/>
        <end position="45"/>
    </location>
</feature>
<dbReference type="Proteomes" id="UP001196413">
    <property type="component" value="Unassembled WGS sequence"/>
</dbReference>
<dbReference type="EMBL" id="JAHQIW010000963">
    <property type="protein sequence ID" value="KAJ1350899.1"/>
    <property type="molecule type" value="Genomic_DNA"/>
</dbReference>
<reference evidence="2" key="1">
    <citation type="submission" date="2021-06" db="EMBL/GenBank/DDBJ databases">
        <title>Parelaphostrongylus tenuis whole genome reference sequence.</title>
        <authorList>
            <person name="Garwood T.J."/>
            <person name="Larsen P.A."/>
            <person name="Fountain-Jones N.M."/>
            <person name="Garbe J.R."/>
            <person name="Macchietto M.G."/>
            <person name="Kania S.A."/>
            <person name="Gerhold R.W."/>
            <person name="Richards J.E."/>
            <person name="Wolf T.M."/>
        </authorList>
    </citation>
    <scope>NUCLEOTIDE SEQUENCE</scope>
    <source>
        <strain evidence="2">MNPRO001-30</strain>
        <tissue evidence="2">Meninges</tissue>
    </source>
</reference>
<comment type="caution">
    <text evidence="2">The sequence shown here is derived from an EMBL/GenBank/DDBJ whole genome shotgun (WGS) entry which is preliminary data.</text>
</comment>
<proteinExistence type="predicted"/>
<sequence>MQRARERESGPEAVMASGARRSSRRSRFPNSSTLRQSMTNPLRNVTTSVILVYQEVLKQ</sequence>
<protein>
    <submittedName>
        <fullName evidence="2">Uncharacterized protein</fullName>
    </submittedName>
</protein>
<accession>A0AAD5MNK6</accession>
<dbReference type="AlphaFoldDB" id="A0AAD5MNK6"/>
<keyword evidence="3" id="KW-1185">Reference proteome</keyword>
<evidence type="ECO:0000313" key="2">
    <source>
        <dbReference type="EMBL" id="KAJ1350899.1"/>
    </source>
</evidence>
<evidence type="ECO:0000256" key="1">
    <source>
        <dbReference type="SAM" id="MobiDB-lite"/>
    </source>
</evidence>
<organism evidence="2 3">
    <name type="scientific">Parelaphostrongylus tenuis</name>
    <name type="common">Meningeal worm</name>
    <dbReference type="NCBI Taxonomy" id="148309"/>
    <lineage>
        <taxon>Eukaryota</taxon>
        <taxon>Metazoa</taxon>
        <taxon>Ecdysozoa</taxon>
        <taxon>Nematoda</taxon>
        <taxon>Chromadorea</taxon>
        <taxon>Rhabditida</taxon>
        <taxon>Rhabditina</taxon>
        <taxon>Rhabditomorpha</taxon>
        <taxon>Strongyloidea</taxon>
        <taxon>Metastrongylidae</taxon>
        <taxon>Parelaphostrongylus</taxon>
    </lineage>
</organism>
<evidence type="ECO:0000313" key="3">
    <source>
        <dbReference type="Proteomes" id="UP001196413"/>
    </source>
</evidence>
<feature type="compositionally biased region" description="Polar residues" evidence="1">
    <location>
        <begin position="33"/>
        <end position="45"/>
    </location>
</feature>
<feature type="compositionally biased region" description="Basic and acidic residues" evidence="1">
    <location>
        <begin position="1"/>
        <end position="10"/>
    </location>
</feature>